<gene>
    <name evidence="10" type="ORF">DFH94DRAFT_827153</name>
</gene>
<keyword evidence="7" id="KW-0813">Transport</keyword>
<comment type="similarity">
    <text evidence="7">Belongs to the mitochondrial carrier (TC 2.A.29) family.</text>
</comment>
<evidence type="ECO:0000256" key="3">
    <source>
        <dbReference type="ARBA" id="ARBA00022737"/>
    </source>
</evidence>
<keyword evidence="3" id="KW-0677">Repeat</keyword>
<evidence type="ECO:0000256" key="4">
    <source>
        <dbReference type="ARBA" id="ARBA00022989"/>
    </source>
</evidence>
<comment type="subcellular location">
    <subcellularLocation>
        <location evidence="1">Membrane</location>
        <topology evidence="1">Multi-pass membrane protein</topology>
    </subcellularLocation>
</comment>
<dbReference type="PANTHER" id="PTHR24089">
    <property type="entry name" value="SOLUTE CARRIER FAMILY 25"/>
    <property type="match status" value="1"/>
</dbReference>
<dbReference type="InterPro" id="IPR018108">
    <property type="entry name" value="MCP_transmembrane"/>
</dbReference>
<dbReference type="Gene3D" id="1.50.40.10">
    <property type="entry name" value="Mitochondrial carrier domain"/>
    <property type="match status" value="1"/>
</dbReference>
<comment type="caution">
    <text evidence="10">The sequence shown here is derived from an EMBL/GenBank/DDBJ whole genome shotgun (WGS) entry which is preliminary data.</text>
</comment>
<evidence type="ECO:0000256" key="7">
    <source>
        <dbReference type="RuleBase" id="RU000488"/>
    </source>
</evidence>
<dbReference type="PROSITE" id="PS50920">
    <property type="entry name" value="SOLCAR"/>
    <property type="match status" value="1"/>
</dbReference>
<evidence type="ECO:0000256" key="5">
    <source>
        <dbReference type="ARBA" id="ARBA00023136"/>
    </source>
</evidence>
<organism evidence="10 11">
    <name type="scientific">Russula ochroleuca</name>
    <dbReference type="NCBI Taxonomy" id="152965"/>
    <lineage>
        <taxon>Eukaryota</taxon>
        <taxon>Fungi</taxon>
        <taxon>Dikarya</taxon>
        <taxon>Basidiomycota</taxon>
        <taxon>Agaricomycotina</taxon>
        <taxon>Agaricomycetes</taxon>
        <taxon>Russulales</taxon>
        <taxon>Russulaceae</taxon>
        <taxon>Russula</taxon>
    </lineage>
</organism>
<accession>A0A9P5MYX7</accession>
<dbReference type="EMBL" id="WHVB01000006">
    <property type="protein sequence ID" value="KAF8482131.1"/>
    <property type="molecule type" value="Genomic_DNA"/>
</dbReference>
<feature type="transmembrane region" description="Helical" evidence="9">
    <location>
        <begin position="449"/>
        <end position="469"/>
    </location>
</feature>
<dbReference type="GO" id="GO:0016020">
    <property type="term" value="C:membrane"/>
    <property type="evidence" value="ECO:0007669"/>
    <property type="project" value="UniProtKB-SubCell"/>
</dbReference>
<evidence type="ECO:0000256" key="6">
    <source>
        <dbReference type="PROSITE-ProRule" id="PRU00282"/>
    </source>
</evidence>
<dbReference type="Pfam" id="PF00153">
    <property type="entry name" value="Mito_carr"/>
    <property type="match status" value="1"/>
</dbReference>
<feature type="region of interest" description="Disordered" evidence="8">
    <location>
        <begin position="109"/>
        <end position="140"/>
    </location>
</feature>
<feature type="repeat" description="Solcar" evidence="6">
    <location>
        <begin position="241"/>
        <end position="330"/>
    </location>
</feature>
<keyword evidence="2 6" id="KW-0812">Transmembrane</keyword>
<feature type="compositionally biased region" description="Acidic residues" evidence="8">
    <location>
        <begin position="110"/>
        <end position="133"/>
    </location>
</feature>
<keyword evidence="5 6" id="KW-0472">Membrane</keyword>
<evidence type="ECO:0000256" key="8">
    <source>
        <dbReference type="SAM" id="MobiDB-lite"/>
    </source>
</evidence>
<evidence type="ECO:0000256" key="9">
    <source>
        <dbReference type="SAM" id="Phobius"/>
    </source>
</evidence>
<name>A0A9P5MYX7_9AGAM</name>
<protein>
    <submittedName>
        <fullName evidence="10">Mitochondrial carrier</fullName>
    </submittedName>
</protein>
<dbReference type="InterPro" id="IPR023395">
    <property type="entry name" value="MCP_dom_sf"/>
</dbReference>
<reference evidence="10" key="2">
    <citation type="journal article" date="2020" name="Nat. Commun.">
        <title>Large-scale genome sequencing of mycorrhizal fungi provides insights into the early evolution of symbiotic traits.</title>
        <authorList>
            <person name="Miyauchi S."/>
            <person name="Kiss E."/>
            <person name="Kuo A."/>
            <person name="Drula E."/>
            <person name="Kohler A."/>
            <person name="Sanchez-Garcia M."/>
            <person name="Morin E."/>
            <person name="Andreopoulos B."/>
            <person name="Barry K.W."/>
            <person name="Bonito G."/>
            <person name="Buee M."/>
            <person name="Carver A."/>
            <person name="Chen C."/>
            <person name="Cichocki N."/>
            <person name="Clum A."/>
            <person name="Culley D."/>
            <person name="Crous P.W."/>
            <person name="Fauchery L."/>
            <person name="Girlanda M."/>
            <person name="Hayes R.D."/>
            <person name="Keri Z."/>
            <person name="LaButti K."/>
            <person name="Lipzen A."/>
            <person name="Lombard V."/>
            <person name="Magnuson J."/>
            <person name="Maillard F."/>
            <person name="Murat C."/>
            <person name="Nolan M."/>
            <person name="Ohm R.A."/>
            <person name="Pangilinan J."/>
            <person name="Pereira M.F."/>
            <person name="Perotto S."/>
            <person name="Peter M."/>
            <person name="Pfister S."/>
            <person name="Riley R."/>
            <person name="Sitrit Y."/>
            <person name="Stielow J.B."/>
            <person name="Szollosi G."/>
            <person name="Zifcakova L."/>
            <person name="Stursova M."/>
            <person name="Spatafora J.W."/>
            <person name="Tedersoo L."/>
            <person name="Vaario L.M."/>
            <person name="Yamada A."/>
            <person name="Yan M."/>
            <person name="Wang P."/>
            <person name="Xu J."/>
            <person name="Bruns T."/>
            <person name="Baldrian P."/>
            <person name="Vilgalys R."/>
            <person name="Dunand C."/>
            <person name="Henrissat B."/>
            <person name="Grigoriev I.V."/>
            <person name="Hibbett D."/>
            <person name="Nagy L.G."/>
            <person name="Martin F.M."/>
        </authorList>
    </citation>
    <scope>NUCLEOTIDE SEQUENCE</scope>
    <source>
        <strain evidence="10">Prilba</strain>
    </source>
</reference>
<dbReference type="Proteomes" id="UP000759537">
    <property type="component" value="Unassembled WGS sequence"/>
</dbReference>
<evidence type="ECO:0000313" key="11">
    <source>
        <dbReference type="Proteomes" id="UP000759537"/>
    </source>
</evidence>
<dbReference type="AlphaFoldDB" id="A0A9P5MYX7"/>
<feature type="region of interest" description="Disordered" evidence="8">
    <location>
        <begin position="1"/>
        <end position="45"/>
    </location>
</feature>
<keyword evidence="4 9" id="KW-1133">Transmembrane helix</keyword>
<keyword evidence="11" id="KW-1185">Reference proteome</keyword>
<evidence type="ECO:0000256" key="1">
    <source>
        <dbReference type="ARBA" id="ARBA00004141"/>
    </source>
</evidence>
<feature type="compositionally biased region" description="Low complexity" evidence="8">
    <location>
        <begin position="19"/>
        <end position="30"/>
    </location>
</feature>
<dbReference type="OrthoDB" id="77989at2759"/>
<proteinExistence type="inferred from homology"/>
<evidence type="ECO:0000313" key="10">
    <source>
        <dbReference type="EMBL" id="KAF8482131.1"/>
    </source>
</evidence>
<sequence length="477" mass="52093">MSNPSSLRDLYGTNPPTWSFTPPSIPTGSPSRPPPQTPSPSYTFSSRPVQNSIFELSPALAEPGGLDLGLLFKTLIASAVLGYTTTAIAMPWEVGKCLLQVQWVPRDAEQVEDSDEPATEEVAEEISDDESGEESYFTDPLNSASRFPVPRPADERGYVVRKNVMEESTRPDYVIPVGSADGVWSMMKKLGRFRGEGWLALWKGLLTECITEMLSSTMQPLIHNALQSIFAPTLVPLYIFPGSSTSLVIPVASHLITGFILSPLDLVRTRLIVQSFNPQYRTYTGPIDALRKIVRDEGGVWGLYLHPHLLIPTLLDNTIRPLISLGLPPLLAGRLFPGTLVSMESSPVAWGVVEFASSCIGLLATLPFETVRRRLEVQVRGRARPLKTCVEKRPIPYNGVVDALWHILTEERSDLPVERGRGKEKGKEREGGDVGVWRRTGLGQLYRGLGVRLGAGAIVFVLGAITGGGGEAGWAEL</sequence>
<evidence type="ECO:0000256" key="2">
    <source>
        <dbReference type="ARBA" id="ARBA00022692"/>
    </source>
</evidence>
<reference evidence="10" key="1">
    <citation type="submission" date="2019-10" db="EMBL/GenBank/DDBJ databases">
        <authorList>
            <consortium name="DOE Joint Genome Institute"/>
            <person name="Kuo A."/>
            <person name="Miyauchi S."/>
            <person name="Kiss E."/>
            <person name="Drula E."/>
            <person name="Kohler A."/>
            <person name="Sanchez-Garcia M."/>
            <person name="Andreopoulos B."/>
            <person name="Barry K.W."/>
            <person name="Bonito G."/>
            <person name="Buee M."/>
            <person name="Carver A."/>
            <person name="Chen C."/>
            <person name="Cichocki N."/>
            <person name="Clum A."/>
            <person name="Culley D."/>
            <person name="Crous P.W."/>
            <person name="Fauchery L."/>
            <person name="Girlanda M."/>
            <person name="Hayes R."/>
            <person name="Keri Z."/>
            <person name="LaButti K."/>
            <person name="Lipzen A."/>
            <person name="Lombard V."/>
            <person name="Magnuson J."/>
            <person name="Maillard F."/>
            <person name="Morin E."/>
            <person name="Murat C."/>
            <person name="Nolan M."/>
            <person name="Ohm R."/>
            <person name="Pangilinan J."/>
            <person name="Pereira M."/>
            <person name="Perotto S."/>
            <person name="Peter M."/>
            <person name="Riley R."/>
            <person name="Sitrit Y."/>
            <person name="Stielow B."/>
            <person name="Szollosi G."/>
            <person name="Zifcakova L."/>
            <person name="Stursova M."/>
            <person name="Spatafora J.W."/>
            <person name="Tedersoo L."/>
            <person name="Vaario L.-M."/>
            <person name="Yamada A."/>
            <person name="Yan M."/>
            <person name="Wang P."/>
            <person name="Xu J."/>
            <person name="Bruns T."/>
            <person name="Baldrian P."/>
            <person name="Vilgalys R."/>
            <person name="Henrissat B."/>
            <person name="Grigoriev I.V."/>
            <person name="Hibbett D."/>
            <person name="Nagy L.G."/>
            <person name="Martin F.M."/>
        </authorList>
    </citation>
    <scope>NUCLEOTIDE SEQUENCE</scope>
    <source>
        <strain evidence="10">Prilba</strain>
    </source>
</reference>
<dbReference type="SUPFAM" id="SSF103506">
    <property type="entry name" value="Mitochondrial carrier"/>
    <property type="match status" value="1"/>
</dbReference>